<dbReference type="VEuPathDB" id="VectorBase:AFUN002998"/>
<keyword evidence="1" id="KW-0732">Signal</keyword>
<feature type="chain" id="PRO_5021266446" description="TIL domain-containing protein" evidence="1">
    <location>
        <begin position="29"/>
        <end position="91"/>
    </location>
</feature>
<dbReference type="SUPFAM" id="SSF57567">
    <property type="entry name" value="Serine protease inhibitors"/>
    <property type="match status" value="1"/>
</dbReference>
<dbReference type="EnsemblMetazoa" id="AFUN002998-RA">
    <property type="protein sequence ID" value="AFUN002998-PA"/>
    <property type="gene ID" value="AFUN002998"/>
</dbReference>
<protein>
    <recommendedName>
        <fullName evidence="2">TIL domain-containing protein</fullName>
    </recommendedName>
</protein>
<dbReference type="InterPro" id="IPR036084">
    <property type="entry name" value="Ser_inhib-like_sf"/>
</dbReference>
<evidence type="ECO:0000256" key="1">
    <source>
        <dbReference type="SAM" id="SignalP"/>
    </source>
</evidence>
<proteinExistence type="predicted"/>
<dbReference type="InterPro" id="IPR002919">
    <property type="entry name" value="TIL_dom"/>
</dbReference>
<sequence length="91" mass="10335">MRCAYHLTIKMKLLLVFSVLLLAGCLEAGRCIFQRCPRNEVWNCCPSCPQKFCTPQDIECPAVCSPECVCRAGYVREYEYGNCILENMCGK</sequence>
<organism evidence="3">
    <name type="scientific">Anopheles funestus</name>
    <name type="common">African malaria mosquito</name>
    <dbReference type="NCBI Taxonomy" id="62324"/>
    <lineage>
        <taxon>Eukaryota</taxon>
        <taxon>Metazoa</taxon>
        <taxon>Ecdysozoa</taxon>
        <taxon>Arthropoda</taxon>
        <taxon>Hexapoda</taxon>
        <taxon>Insecta</taxon>
        <taxon>Pterygota</taxon>
        <taxon>Neoptera</taxon>
        <taxon>Endopterygota</taxon>
        <taxon>Diptera</taxon>
        <taxon>Nematocera</taxon>
        <taxon>Culicoidea</taxon>
        <taxon>Culicidae</taxon>
        <taxon>Anophelinae</taxon>
        <taxon>Anopheles</taxon>
    </lineage>
</organism>
<dbReference type="AlphaFoldDB" id="A0A182R9Y9"/>
<dbReference type="VEuPathDB" id="VectorBase:AFUN2_010010"/>
<name>A0A182R9Y9_ANOFN</name>
<dbReference type="PROSITE" id="PS51257">
    <property type="entry name" value="PROKAR_LIPOPROTEIN"/>
    <property type="match status" value="1"/>
</dbReference>
<accession>A0A182R9Y9</accession>
<feature type="domain" description="TIL" evidence="2">
    <location>
        <begin position="36"/>
        <end position="89"/>
    </location>
</feature>
<evidence type="ECO:0000313" key="3">
    <source>
        <dbReference type="EnsemblMetazoa" id="AFUN002998-PA"/>
    </source>
</evidence>
<evidence type="ECO:0000259" key="2">
    <source>
        <dbReference type="Pfam" id="PF01826"/>
    </source>
</evidence>
<feature type="signal peptide" evidence="1">
    <location>
        <begin position="1"/>
        <end position="28"/>
    </location>
</feature>
<dbReference type="Gene3D" id="2.10.25.10">
    <property type="entry name" value="Laminin"/>
    <property type="match status" value="1"/>
</dbReference>
<dbReference type="Pfam" id="PF01826">
    <property type="entry name" value="TIL"/>
    <property type="match status" value="1"/>
</dbReference>
<reference evidence="3" key="1">
    <citation type="submission" date="2020-05" db="UniProtKB">
        <authorList>
            <consortium name="EnsemblMetazoa"/>
        </authorList>
    </citation>
    <scope>IDENTIFICATION</scope>
    <source>
        <strain evidence="3">FUMOZ</strain>
    </source>
</reference>